<keyword evidence="2" id="KW-1185">Reference proteome</keyword>
<gene>
    <name evidence="1" type="ORF">MD535_08535</name>
</gene>
<protein>
    <recommendedName>
        <fullName evidence="3">Flavodoxin</fullName>
    </recommendedName>
</protein>
<dbReference type="Proteomes" id="UP001155587">
    <property type="component" value="Unassembled WGS sequence"/>
</dbReference>
<comment type="caution">
    <text evidence="1">The sequence shown here is derived from an EMBL/GenBank/DDBJ whole genome shotgun (WGS) entry which is preliminary data.</text>
</comment>
<reference evidence="1" key="1">
    <citation type="submission" date="2022-02" db="EMBL/GenBank/DDBJ databases">
        <title>Vibrio sp. nov, a new bacterium isolated from seawater.</title>
        <authorList>
            <person name="Yuan Y."/>
        </authorList>
    </citation>
    <scope>NUCLEOTIDE SEQUENCE</scope>
    <source>
        <strain evidence="1">ZSDZ65</strain>
    </source>
</reference>
<accession>A0A9X3CME6</accession>
<dbReference type="RefSeq" id="WP_265674447.1">
    <property type="nucleotide sequence ID" value="NZ_JAKRRY010000008.1"/>
</dbReference>
<evidence type="ECO:0000313" key="1">
    <source>
        <dbReference type="EMBL" id="MCW8346053.1"/>
    </source>
</evidence>
<proteinExistence type="predicted"/>
<name>A0A9X3CME6_9VIBR</name>
<evidence type="ECO:0000313" key="2">
    <source>
        <dbReference type="Proteomes" id="UP001155587"/>
    </source>
</evidence>
<dbReference type="EMBL" id="JAKRRY010000008">
    <property type="protein sequence ID" value="MCW8346053.1"/>
    <property type="molecule type" value="Genomic_DNA"/>
</dbReference>
<sequence>MKDAAMALYNKKNEWLASQVDVEFPTSESIKGRALYLDALTSRVLEPLLVAESASATIEWHLVDFHRLTIVFSLLQSKMWENEETQSYIVEFLTQIILDPDYSLYVGFSEGEAVYAAIICSEQDVVVVSDIVGASASMSNDDIALSLIHETLNINLSDNSNLVDIWIEKR</sequence>
<organism evidence="1 2">
    <name type="scientific">Vibrio qingdaonensis</name>
    <dbReference type="NCBI Taxonomy" id="2829491"/>
    <lineage>
        <taxon>Bacteria</taxon>
        <taxon>Pseudomonadati</taxon>
        <taxon>Pseudomonadota</taxon>
        <taxon>Gammaproteobacteria</taxon>
        <taxon>Vibrionales</taxon>
        <taxon>Vibrionaceae</taxon>
        <taxon>Vibrio</taxon>
    </lineage>
</organism>
<dbReference type="AlphaFoldDB" id="A0A9X3CME6"/>
<evidence type="ECO:0008006" key="3">
    <source>
        <dbReference type="Google" id="ProtNLM"/>
    </source>
</evidence>